<name>A0A813Z705_9BILA</name>
<dbReference type="PROSITE" id="PS50141">
    <property type="entry name" value="A_DEAMIN_EDITASE"/>
    <property type="match status" value="1"/>
</dbReference>
<evidence type="ECO:0000313" key="5">
    <source>
        <dbReference type="Proteomes" id="UP000663877"/>
    </source>
</evidence>
<evidence type="ECO:0000256" key="1">
    <source>
        <dbReference type="PROSITE-ProRule" id="PRU00266"/>
    </source>
</evidence>
<proteinExistence type="predicted"/>
<dbReference type="PROSITE" id="PS50137">
    <property type="entry name" value="DS_RBD"/>
    <property type="match status" value="1"/>
</dbReference>
<dbReference type="Pfam" id="PF02137">
    <property type="entry name" value="A_deamin"/>
    <property type="match status" value="1"/>
</dbReference>
<comment type="caution">
    <text evidence="4">The sequence shown here is derived from an EMBL/GenBank/DDBJ whole genome shotgun (WGS) entry which is preliminary data.</text>
</comment>
<dbReference type="PANTHER" id="PTHR10910">
    <property type="entry name" value="EUKARYOTE SPECIFIC DSRNA BINDING PROTEIN"/>
    <property type="match status" value="1"/>
</dbReference>
<dbReference type="Proteomes" id="UP000663877">
    <property type="component" value="Unassembled WGS sequence"/>
</dbReference>
<dbReference type="SMART" id="SM00552">
    <property type="entry name" value="ADEAMc"/>
    <property type="match status" value="1"/>
</dbReference>
<dbReference type="GO" id="GO:0003725">
    <property type="term" value="F:double-stranded RNA binding"/>
    <property type="evidence" value="ECO:0007669"/>
    <property type="project" value="TreeGrafter"/>
</dbReference>
<organism evidence="4 5">
    <name type="scientific">Adineta steineri</name>
    <dbReference type="NCBI Taxonomy" id="433720"/>
    <lineage>
        <taxon>Eukaryota</taxon>
        <taxon>Metazoa</taxon>
        <taxon>Spiralia</taxon>
        <taxon>Gnathifera</taxon>
        <taxon>Rotifera</taxon>
        <taxon>Eurotatoria</taxon>
        <taxon>Bdelloidea</taxon>
        <taxon>Adinetida</taxon>
        <taxon>Adinetidae</taxon>
        <taxon>Adineta</taxon>
    </lineage>
</organism>
<dbReference type="PANTHER" id="PTHR10910:SF145">
    <property type="entry name" value="DOUBLE-STRANDED RNA-SPECIFIC ADENOSINE DEAMINASE-LIKE"/>
    <property type="match status" value="1"/>
</dbReference>
<dbReference type="InterPro" id="IPR014720">
    <property type="entry name" value="dsRBD_dom"/>
</dbReference>
<dbReference type="EMBL" id="CAJNOI010000035">
    <property type="protein sequence ID" value="CAF0895198.1"/>
    <property type="molecule type" value="Genomic_DNA"/>
</dbReference>
<dbReference type="GO" id="GO:0008251">
    <property type="term" value="F:tRNA-specific adenosine deaminase activity"/>
    <property type="evidence" value="ECO:0007669"/>
    <property type="project" value="TreeGrafter"/>
</dbReference>
<dbReference type="GO" id="GO:0005730">
    <property type="term" value="C:nucleolus"/>
    <property type="evidence" value="ECO:0007669"/>
    <property type="project" value="TreeGrafter"/>
</dbReference>
<protein>
    <submittedName>
        <fullName evidence="4">Uncharacterized protein</fullName>
    </submittedName>
</protein>
<evidence type="ECO:0000259" key="2">
    <source>
        <dbReference type="PROSITE" id="PS50137"/>
    </source>
</evidence>
<dbReference type="GO" id="GO:0006382">
    <property type="term" value="P:adenosine to inosine editing"/>
    <property type="evidence" value="ECO:0007669"/>
    <property type="project" value="TreeGrafter"/>
</dbReference>
<dbReference type="Gene3D" id="3.30.160.20">
    <property type="match status" value="2"/>
</dbReference>
<dbReference type="SUPFAM" id="SSF54768">
    <property type="entry name" value="dsRNA-binding domain-like"/>
    <property type="match status" value="2"/>
</dbReference>
<dbReference type="GO" id="GO:0005737">
    <property type="term" value="C:cytoplasm"/>
    <property type="evidence" value="ECO:0007669"/>
    <property type="project" value="TreeGrafter"/>
</dbReference>
<feature type="domain" description="DRBM" evidence="2">
    <location>
        <begin position="65"/>
        <end position="95"/>
    </location>
</feature>
<sequence>MGDNRFTFAVQRLPAGPSYTESFNDQASVRSSSRIGGQIKRIGPDIIEDLLQTGSGYRYANYATIDDVQFPQGTGKSKKEAKIAGARRAFAALLDLDEEAFDTKFAGISDVKIDRHGHKIVENGSNNPEHLYTSANVEELTQKLNLLATDHELLKSKGVAHALQRVNTDRALSRASTINNPYPLVNNNEVPMTMYGRESVLSGRPPSSMNQYSTSTPISSFGITTGLTSQIENPITNLQEYCKANMLPIDIKTETCEPDPKNPDQRTLYRSWVILDNDETKISDVYAYTATDARRRASQRALEALMKKQPSHIITSKPMVALTEYEEISNTVADFIKHNRANDHSDIFDTIHNRFYAAFVVKKTQRDVGRVVAFGIGSRCPDPESVSEMGESLLDCHALALARRSFIQYLYGELINYANGSSIRSILETSEKDSTKTQLKNHVSIHLLISGAPTGDGREFLPNDCDGPMAPYDLVQMRAAGHAPIYEHPEHGHLRYKLSIGMETIDADPLQRFAIMSCSDKILKWNVLGVQGALLSNLIEPIKLASITFLSGFKQSHTSRAICCRLEKATDPVRVHHPMIGRVKYPLVQPQDFDCDYSYAWSTSFQGEVIDARSGRPVTGGTSLVSKVVLLSEYRHVCQRLKIPLVTSDSSYYNLKQTSKEYHQKKRAMISYLEQKKFGYWSFEKKHLEQFRWQSTIPPIQRNITM</sequence>
<dbReference type="GO" id="GO:0006396">
    <property type="term" value="P:RNA processing"/>
    <property type="evidence" value="ECO:0007669"/>
    <property type="project" value="InterPro"/>
</dbReference>
<dbReference type="AlphaFoldDB" id="A0A813Z705"/>
<gene>
    <name evidence="4" type="ORF">BJG266_LOCUS10170</name>
</gene>
<dbReference type="GO" id="GO:0003726">
    <property type="term" value="F:double-stranded RNA adenosine deaminase activity"/>
    <property type="evidence" value="ECO:0007669"/>
    <property type="project" value="TreeGrafter"/>
</dbReference>
<feature type="domain" description="A to I editase" evidence="3">
    <location>
        <begin position="373"/>
        <end position="691"/>
    </location>
</feature>
<evidence type="ECO:0000259" key="3">
    <source>
        <dbReference type="PROSITE" id="PS50141"/>
    </source>
</evidence>
<reference evidence="4" key="1">
    <citation type="submission" date="2021-02" db="EMBL/GenBank/DDBJ databases">
        <authorList>
            <person name="Nowell W R."/>
        </authorList>
    </citation>
    <scope>NUCLEOTIDE SEQUENCE</scope>
</reference>
<keyword evidence="1" id="KW-0694">RNA-binding</keyword>
<evidence type="ECO:0000313" key="4">
    <source>
        <dbReference type="EMBL" id="CAF0895198.1"/>
    </source>
</evidence>
<dbReference type="InterPro" id="IPR002466">
    <property type="entry name" value="A_deamin"/>
</dbReference>
<accession>A0A813Z705</accession>